<dbReference type="InterPro" id="IPR000719">
    <property type="entry name" value="Prot_kinase_dom"/>
</dbReference>
<dbReference type="PROSITE" id="PS50948">
    <property type="entry name" value="PAN"/>
    <property type="match status" value="1"/>
</dbReference>
<evidence type="ECO:0000256" key="5">
    <source>
        <dbReference type="ARBA" id="ARBA00022729"/>
    </source>
</evidence>
<keyword evidence="5" id="KW-0732">Signal</keyword>
<evidence type="ECO:0000256" key="6">
    <source>
        <dbReference type="ARBA" id="ARBA00022741"/>
    </source>
</evidence>
<evidence type="ECO:0000256" key="10">
    <source>
        <dbReference type="ARBA" id="ARBA00023180"/>
    </source>
</evidence>
<dbReference type="Proteomes" id="UP001341840">
    <property type="component" value="Unassembled WGS sequence"/>
</dbReference>
<evidence type="ECO:0000256" key="9">
    <source>
        <dbReference type="ARBA" id="ARBA00023157"/>
    </source>
</evidence>
<feature type="domain" description="Apple" evidence="15">
    <location>
        <begin position="430"/>
        <end position="511"/>
    </location>
</feature>
<evidence type="ECO:0000256" key="7">
    <source>
        <dbReference type="ARBA" id="ARBA00022777"/>
    </source>
</evidence>
<sequence>MHETAPRMQTLDWPVNTLLACRPQAAANEQNLTRYQRVAGVWQASVRACSNTLSAYSQLHPQMRITPLISIMQLNKNEKVERVVQVMSLLQEAQNKRVSCVNRTSTSTTDRLGVGQSIQDGETLVSIGGSFELGFFKPGTSTSRYLGVWYRDATRNPTVVWVANRERPLHTTSGVLKFSVNGTLQLLNDANTSDSVWSPNISSSVKASNNFVLQLLDSGNLVVKYGQDAIEDNFLWQSFDFPSDTFMPGMKVGVNLVTGHDMFLSCWKSSDDPAMGEYVLKIKPSGYPQLVQMKGSVVVTRAGPWNGISFSGYPSATTIYSTDFVVNDEEIYYQVKMIDTSLFSIYKTITFGSGEVLVWTSKTRTQVKNTSTEIADQCEIYTFCGSNSVCNMDGNAPTCECLKAYVSKVPKQWNMSDWSSACVRKSALDCNSTDGFLTYRNMKLPDTSSSIYNKTMNIEECRESCLKNCSCTAYANMDIRNGGSGCLLWFGNLIDMRMFSKGGQDLYIKVPGSEVAASNSHGNIQNKKVGIIVGAVIFGIIAFASTMMIIKNRGVARNICKNKLNQENVDLPIFDFSVIAKATGNFANNKKLGEGGFGPVYKGILEDGRELAVKRLSKRSRQGQEEFKNEVVLIAKLQHRNLVKLLGCCIQDEEKILIYEYMPNKSLDHFIFDESRRKLLDWSKRLNIISGIARGLFYLHQDSILRIIHRDLKISNILLDANFNPKISDFGLARTLLDDQVEENTNKIAGTYGYMPPEYALRGQFSMKSDVFSYGVIILELISGKKNREFSDPDNYLNLLGHAWRLWTNERPLEVLDEVLREKCNPVEVIRCIQIGLLCVQQRPEDRPNMFSVVLMLNGEKLLPQPKFPGFYANCSETHKEESLLADAKFSTNEVSITMLDAR</sequence>
<dbReference type="SUPFAM" id="SSF51110">
    <property type="entry name" value="alpha-D-mannose-specific plant lectins"/>
    <property type="match status" value="1"/>
</dbReference>
<keyword evidence="12" id="KW-1133">Transmembrane helix</keyword>
<dbReference type="SMART" id="SM00108">
    <property type="entry name" value="B_lectin"/>
    <property type="match status" value="1"/>
</dbReference>
<name>A0ABU6RNE2_9FABA</name>
<comment type="similarity">
    <text evidence="11">Belongs to the protein kinase superfamily. Ser/Thr protein kinase family.</text>
</comment>
<evidence type="ECO:0000256" key="1">
    <source>
        <dbReference type="ARBA" id="ARBA00004251"/>
    </source>
</evidence>
<dbReference type="InterPro" id="IPR011009">
    <property type="entry name" value="Kinase-like_dom_sf"/>
</dbReference>
<keyword evidence="3 11" id="KW-0723">Serine/threonine-protein kinase</keyword>
<proteinExistence type="inferred from homology"/>
<keyword evidence="8 11" id="KW-0067">ATP-binding</keyword>
<feature type="domain" description="Bulb-type lectin" evidence="14">
    <location>
        <begin position="109"/>
        <end position="236"/>
    </location>
</feature>
<dbReference type="Gene3D" id="3.50.4.10">
    <property type="entry name" value="Hepatocyte Growth Factor"/>
    <property type="match status" value="1"/>
</dbReference>
<evidence type="ECO:0000313" key="17">
    <source>
        <dbReference type="Proteomes" id="UP001341840"/>
    </source>
</evidence>
<dbReference type="EMBL" id="JASCZI010030888">
    <property type="protein sequence ID" value="MED6125213.1"/>
    <property type="molecule type" value="Genomic_DNA"/>
</dbReference>
<evidence type="ECO:0000313" key="16">
    <source>
        <dbReference type="EMBL" id="MED6125213.1"/>
    </source>
</evidence>
<dbReference type="InterPro" id="IPR000858">
    <property type="entry name" value="S_locus_glycoprot_dom"/>
</dbReference>
<evidence type="ECO:0000256" key="12">
    <source>
        <dbReference type="SAM" id="Phobius"/>
    </source>
</evidence>
<keyword evidence="10" id="KW-0325">Glycoprotein</keyword>
<dbReference type="InterPro" id="IPR003609">
    <property type="entry name" value="Pan_app"/>
</dbReference>
<accession>A0ABU6RNE2</accession>
<feature type="transmembrane region" description="Helical" evidence="12">
    <location>
        <begin position="529"/>
        <end position="550"/>
    </location>
</feature>
<dbReference type="SUPFAM" id="SSF56112">
    <property type="entry name" value="Protein kinase-like (PK-like)"/>
    <property type="match status" value="1"/>
</dbReference>
<dbReference type="PANTHER" id="PTHR27002:SF1069">
    <property type="entry name" value="NON-SPECIFIC SERINE_THREONINE PROTEIN KINASE"/>
    <property type="match status" value="1"/>
</dbReference>
<evidence type="ECO:0000256" key="11">
    <source>
        <dbReference type="PIRNR" id="PIRNR000641"/>
    </source>
</evidence>
<dbReference type="InterPro" id="IPR024171">
    <property type="entry name" value="SRK-like_kinase"/>
</dbReference>
<evidence type="ECO:0000256" key="8">
    <source>
        <dbReference type="ARBA" id="ARBA00022840"/>
    </source>
</evidence>
<comment type="subcellular location">
    <subcellularLocation>
        <location evidence="1">Cell membrane</location>
        <topology evidence="1">Single-pass type I membrane protein</topology>
    </subcellularLocation>
</comment>
<dbReference type="CDD" id="cd01098">
    <property type="entry name" value="PAN_AP_plant"/>
    <property type="match status" value="1"/>
</dbReference>
<dbReference type="PROSITE" id="PS00108">
    <property type="entry name" value="PROTEIN_KINASE_ST"/>
    <property type="match status" value="1"/>
</dbReference>
<dbReference type="EC" id="2.7.11.1" evidence="11"/>
<dbReference type="Gene3D" id="3.30.200.20">
    <property type="entry name" value="Phosphorylase Kinase, domain 1"/>
    <property type="match status" value="1"/>
</dbReference>
<evidence type="ECO:0000259" key="14">
    <source>
        <dbReference type="PROSITE" id="PS50927"/>
    </source>
</evidence>
<keyword evidence="17" id="KW-1185">Reference proteome</keyword>
<dbReference type="PROSITE" id="PS50011">
    <property type="entry name" value="PROTEIN_KINASE_DOM"/>
    <property type="match status" value="1"/>
</dbReference>
<evidence type="ECO:0000259" key="13">
    <source>
        <dbReference type="PROSITE" id="PS50011"/>
    </source>
</evidence>
<evidence type="ECO:0000256" key="2">
    <source>
        <dbReference type="ARBA" id="ARBA00022475"/>
    </source>
</evidence>
<comment type="caution">
    <text evidence="16">The sequence shown here is derived from an EMBL/GenBank/DDBJ whole genome shotgun (WGS) entry which is preliminary data.</text>
</comment>
<keyword evidence="2" id="KW-1003">Cell membrane</keyword>
<dbReference type="SMART" id="SM00473">
    <property type="entry name" value="PAN_AP"/>
    <property type="match status" value="1"/>
</dbReference>
<dbReference type="PANTHER" id="PTHR27002">
    <property type="entry name" value="RECEPTOR-LIKE SERINE/THREONINE-PROTEIN KINASE SD1-8"/>
    <property type="match status" value="1"/>
</dbReference>
<comment type="catalytic activity">
    <reaction evidence="11">
        <text>L-seryl-[protein] + ATP = O-phospho-L-seryl-[protein] + ADP + H(+)</text>
        <dbReference type="Rhea" id="RHEA:17989"/>
        <dbReference type="Rhea" id="RHEA-COMP:9863"/>
        <dbReference type="Rhea" id="RHEA-COMP:11604"/>
        <dbReference type="ChEBI" id="CHEBI:15378"/>
        <dbReference type="ChEBI" id="CHEBI:29999"/>
        <dbReference type="ChEBI" id="CHEBI:30616"/>
        <dbReference type="ChEBI" id="CHEBI:83421"/>
        <dbReference type="ChEBI" id="CHEBI:456216"/>
        <dbReference type="EC" id="2.7.11.1"/>
    </reaction>
</comment>
<evidence type="ECO:0000256" key="4">
    <source>
        <dbReference type="ARBA" id="ARBA00022679"/>
    </source>
</evidence>
<keyword evidence="9" id="KW-1015">Disulfide bond</keyword>
<dbReference type="Gene3D" id="1.10.510.10">
    <property type="entry name" value="Transferase(Phosphotransferase) domain 1"/>
    <property type="match status" value="1"/>
</dbReference>
<organism evidence="16 17">
    <name type="scientific">Stylosanthes scabra</name>
    <dbReference type="NCBI Taxonomy" id="79078"/>
    <lineage>
        <taxon>Eukaryota</taxon>
        <taxon>Viridiplantae</taxon>
        <taxon>Streptophyta</taxon>
        <taxon>Embryophyta</taxon>
        <taxon>Tracheophyta</taxon>
        <taxon>Spermatophyta</taxon>
        <taxon>Magnoliopsida</taxon>
        <taxon>eudicotyledons</taxon>
        <taxon>Gunneridae</taxon>
        <taxon>Pentapetalae</taxon>
        <taxon>rosids</taxon>
        <taxon>fabids</taxon>
        <taxon>Fabales</taxon>
        <taxon>Fabaceae</taxon>
        <taxon>Papilionoideae</taxon>
        <taxon>50 kb inversion clade</taxon>
        <taxon>dalbergioids sensu lato</taxon>
        <taxon>Dalbergieae</taxon>
        <taxon>Pterocarpus clade</taxon>
        <taxon>Stylosanthes</taxon>
    </lineage>
</organism>
<dbReference type="PROSITE" id="PS50927">
    <property type="entry name" value="BULB_LECTIN"/>
    <property type="match status" value="1"/>
</dbReference>
<keyword evidence="12" id="KW-0812">Transmembrane</keyword>
<dbReference type="InterPro" id="IPR008271">
    <property type="entry name" value="Ser/Thr_kinase_AS"/>
</dbReference>
<gene>
    <name evidence="16" type="ORF">PIB30_066525</name>
</gene>
<reference evidence="16 17" key="1">
    <citation type="journal article" date="2023" name="Plants (Basel)">
        <title>Bridging the Gap: Combining Genomics and Transcriptomics Approaches to Understand Stylosanthes scabra, an Orphan Legume from the Brazilian Caatinga.</title>
        <authorList>
            <person name="Ferreira-Neto J.R.C."/>
            <person name="da Silva M.D."/>
            <person name="Binneck E."/>
            <person name="de Melo N.F."/>
            <person name="da Silva R.H."/>
            <person name="de Melo A.L.T.M."/>
            <person name="Pandolfi V."/>
            <person name="Bustamante F.O."/>
            <person name="Brasileiro-Vidal A.C."/>
            <person name="Benko-Iseppon A.M."/>
        </authorList>
    </citation>
    <scope>NUCLEOTIDE SEQUENCE [LARGE SCALE GENOMIC DNA]</scope>
    <source>
        <tissue evidence="16">Leaves</tissue>
    </source>
</reference>
<keyword evidence="7 11" id="KW-0418">Kinase</keyword>
<dbReference type="CDD" id="cd00028">
    <property type="entry name" value="B_lectin"/>
    <property type="match status" value="1"/>
</dbReference>
<evidence type="ECO:0000256" key="3">
    <source>
        <dbReference type="ARBA" id="ARBA00022527"/>
    </source>
</evidence>
<dbReference type="InterPro" id="IPR036426">
    <property type="entry name" value="Bulb-type_lectin_dom_sf"/>
</dbReference>
<feature type="domain" description="Protein kinase" evidence="13">
    <location>
        <begin position="586"/>
        <end position="868"/>
    </location>
</feature>
<dbReference type="Pfam" id="PF07714">
    <property type="entry name" value="PK_Tyr_Ser-Thr"/>
    <property type="match status" value="1"/>
</dbReference>
<protein>
    <recommendedName>
        <fullName evidence="11">Receptor-like serine/threonine-protein kinase</fullName>
        <ecNumber evidence="11">2.7.11.1</ecNumber>
    </recommendedName>
</protein>
<dbReference type="Gene3D" id="2.90.10.10">
    <property type="entry name" value="Bulb-type lectin domain"/>
    <property type="match status" value="1"/>
</dbReference>
<dbReference type="Pfam" id="PF08276">
    <property type="entry name" value="PAN_2"/>
    <property type="match status" value="1"/>
</dbReference>
<dbReference type="CDD" id="cd14066">
    <property type="entry name" value="STKc_IRAK"/>
    <property type="match status" value="1"/>
</dbReference>
<dbReference type="Pfam" id="PF01453">
    <property type="entry name" value="B_lectin"/>
    <property type="match status" value="1"/>
</dbReference>
<dbReference type="Pfam" id="PF00954">
    <property type="entry name" value="S_locus_glycop"/>
    <property type="match status" value="1"/>
</dbReference>
<dbReference type="SMART" id="SM00220">
    <property type="entry name" value="S_TKc"/>
    <property type="match status" value="1"/>
</dbReference>
<keyword evidence="4 11" id="KW-0808">Transferase</keyword>
<dbReference type="InterPro" id="IPR001245">
    <property type="entry name" value="Ser-Thr/Tyr_kinase_cat_dom"/>
</dbReference>
<dbReference type="PIRSF" id="PIRSF000641">
    <property type="entry name" value="SRK"/>
    <property type="match status" value="1"/>
</dbReference>
<evidence type="ECO:0000259" key="15">
    <source>
        <dbReference type="PROSITE" id="PS50948"/>
    </source>
</evidence>
<keyword evidence="6 11" id="KW-0547">Nucleotide-binding</keyword>
<dbReference type="InterPro" id="IPR001480">
    <property type="entry name" value="Bulb-type_lectin_dom"/>
</dbReference>
<keyword evidence="12" id="KW-0472">Membrane</keyword>
<comment type="catalytic activity">
    <reaction evidence="11">
        <text>L-threonyl-[protein] + ATP = O-phospho-L-threonyl-[protein] + ADP + H(+)</text>
        <dbReference type="Rhea" id="RHEA:46608"/>
        <dbReference type="Rhea" id="RHEA-COMP:11060"/>
        <dbReference type="Rhea" id="RHEA-COMP:11605"/>
        <dbReference type="ChEBI" id="CHEBI:15378"/>
        <dbReference type="ChEBI" id="CHEBI:30013"/>
        <dbReference type="ChEBI" id="CHEBI:30616"/>
        <dbReference type="ChEBI" id="CHEBI:61977"/>
        <dbReference type="ChEBI" id="CHEBI:456216"/>
        <dbReference type="EC" id="2.7.11.1"/>
    </reaction>
</comment>